<dbReference type="InterPro" id="IPR057118">
    <property type="entry name" value="R1-like"/>
</dbReference>
<reference evidence="1" key="1">
    <citation type="journal article" date="2021" name="Proc. Natl. Acad. Sci. U.S.A.">
        <title>A Catalog of Tens of Thousands of Viruses from Human Metagenomes Reveals Hidden Associations with Chronic Diseases.</title>
        <authorList>
            <person name="Tisza M.J."/>
            <person name="Buck C.B."/>
        </authorList>
    </citation>
    <scope>NUCLEOTIDE SEQUENCE</scope>
    <source>
        <strain evidence="1">CtsNK10</strain>
    </source>
</reference>
<name>A0A8S5NLK3_9CAUD</name>
<proteinExistence type="predicted"/>
<evidence type="ECO:0000313" key="1">
    <source>
        <dbReference type="EMBL" id="DAD95236.1"/>
    </source>
</evidence>
<organism evidence="1">
    <name type="scientific">Podoviridae sp. ctsNK10</name>
    <dbReference type="NCBI Taxonomy" id="2826582"/>
    <lineage>
        <taxon>Viruses</taxon>
        <taxon>Duplodnaviria</taxon>
        <taxon>Heunggongvirae</taxon>
        <taxon>Uroviricota</taxon>
        <taxon>Caudoviricetes</taxon>
    </lineage>
</organism>
<dbReference type="Pfam" id="PF24228">
    <property type="entry name" value="CrAss_Ring_1"/>
    <property type="match status" value="1"/>
</dbReference>
<dbReference type="EMBL" id="BK015191">
    <property type="protein sequence ID" value="DAD95236.1"/>
    <property type="molecule type" value="Genomic_DNA"/>
</dbReference>
<sequence>MDAIRDNKVDVPTYWIKPGWIVFNKDKGFVKLSYKAIATDERGYPLIPDLASY</sequence>
<accession>A0A8S5NLK3</accession>
<protein>
    <submittedName>
        <fullName evidence="1">Uncharacterized protein</fullName>
    </submittedName>
</protein>